<dbReference type="InParanoid" id="A0A1U8BLZ3"/>
<sequence>MEKRAVLGVKKKPIKQTKRRFLKKVVDYLKSDSYMYAPLISPPPPSNSPARHITSSSDSRPLSCLTGVTTAVSTRKVNNKNNQTNDEPENMLGEEQDIEGSHPQPGNLGPGISGHFEMVKHIVHKNCRPSSLFGHDVQNIKRCTTTLPTVKT</sequence>
<evidence type="ECO:0000313" key="3">
    <source>
        <dbReference type="RefSeq" id="XP_010278022.1"/>
    </source>
</evidence>
<gene>
    <name evidence="3" type="primary">LOC104612334</name>
</gene>
<feature type="compositionally biased region" description="Acidic residues" evidence="1">
    <location>
        <begin position="86"/>
        <end position="98"/>
    </location>
</feature>
<dbReference type="Proteomes" id="UP000189703">
    <property type="component" value="Unplaced"/>
</dbReference>
<protein>
    <submittedName>
        <fullName evidence="3">Uncharacterized protein LOC104612334</fullName>
    </submittedName>
</protein>
<dbReference type="RefSeq" id="XP_010278022.1">
    <property type="nucleotide sequence ID" value="XM_010279720.2"/>
</dbReference>
<evidence type="ECO:0000313" key="2">
    <source>
        <dbReference type="Proteomes" id="UP000189703"/>
    </source>
</evidence>
<feature type="compositionally biased region" description="Polar residues" evidence="1">
    <location>
        <begin position="53"/>
        <end position="85"/>
    </location>
</feature>
<evidence type="ECO:0000256" key="1">
    <source>
        <dbReference type="SAM" id="MobiDB-lite"/>
    </source>
</evidence>
<dbReference type="AlphaFoldDB" id="A0A1U8BLZ3"/>
<accession>A0A1U8BLZ3</accession>
<dbReference type="OMA" id="YKLEMIF"/>
<dbReference type="PANTHER" id="PTHR36811:SF2">
    <property type="entry name" value="OS08G0444440 PROTEIN"/>
    <property type="match status" value="1"/>
</dbReference>
<proteinExistence type="predicted"/>
<keyword evidence="2" id="KW-1185">Reference proteome</keyword>
<feature type="region of interest" description="Disordered" evidence="1">
    <location>
        <begin position="40"/>
        <end position="108"/>
    </location>
</feature>
<dbReference type="KEGG" id="nnu:104612334"/>
<dbReference type="PANTHER" id="PTHR36811">
    <property type="entry name" value="OS08G0444440 PROTEIN"/>
    <property type="match status" value="1"/>
</dbReference>
<dbReference type="OrthoDB" id="1080856at2759"/>
<name>A0A1U8BLZ3_NELNU</name>
<dbReference type="GeneID" id="104612334"/>
<reference evidence="3" key="1">
    <citation type="submission" date="2025-08" db="UniProtKB">
        <authorList>
            <consortium name="RefSeq"/>
        </authorList>
    </citation>
    <scope>IDENTIFICATION</scope>
</reference>
<organism evidence="2 3">
    <name type="scientific">Nelumbo nucifera</name>
    <name type="common">Sacred lotus</name>
    <dbReference type="NCBI Taxonomy" id="4432"/>
    <lineage>
        <taxon>Eukaryota</taxon>
        <taxon>Viridiplantae</taxon>
        <taxon>Streptophyta</taxon>
        <taxon>Embryophyta</taxon>
        <taxon>Tracheophyta</taxon>
        <taxon>Spermatophyta</taxon>
        <taxon>Magnoliopsida</taxon>
        <taxon>Proteales</taxon>
        <taxon>Nelumbonaceae</taxon>
        <taxon>Nelumbo</taxon>
    </lineage>
</organism>